<evidence type="ECO:0000256" key="3">
    <source>
        <dbReference type="ARBA" id="ARBA00022676"/>
    </source>
</evidence>
<dbReference type="RefSeq" id="WP_377318077.1">
    <property type="nucleotide sequence ID" value="NZ_JBHUIY010000037.1"/>
</dbReference>
<comment type="caution">
    <text evidence="10">The sequence shown here is derived from an EMBL/GenBank/DDBJ whole genome shotgun (WGS) entry which is preliminary data.</text>
</comment>
<feature type="transmembrane region" description="Helical" evidence="8">
    <location>
        <begin position="203"/>
        <end position="223"/>
    </location>
</feature>
<comment type="subcellular location">
    <subcellularLocation>
        <location evidence="1">Cell membrane</location>
        <topology evidence="1">Multi-pass membrane protein</topology>
    </subcellularLocation>
</comment>
<dbReference type="Proteomes" id="UP001597296">
    <property type="component" value="Unassembled WGS sequence"/>
</dbReference>
<proteinExistence type="predicted"/>
<organism evidence="10 11">
    <name type="scientific">Phaeospirillum tilakii</name>
    <dbReference type="NCBI Taxonomy" id="741673"/>
    <lineage>
        <taxon>Bacteria</taxon>
        <taxon>Pseudomonadati</taxon>
        <taxon>Pseudomonadota</taxon>
        <taxon>Alphaproteobacteria</taxon>
        <taxon>Rhodospirillales</taxon>
        <taxon>Rhodospirillaceae</taxon>
        <taxon>Phaeospirillum</taxon>
    </lineage>
</organism>
<accession>A0ABW5CG92</accession>
<dbReference type="Pfam" id="PF13231">
    <property type="entry name" value="PMT_2"/>
    <property type="match status" value="1"/>
</dbReference>
<dbReference type="EMBL" id="JBHUIY010000037">
    <property type="protein sequence ID" value="MFD2235150.1"/>
    <property type="molecule type" value="Genomic_DNA"/>
</dbReference>
<feature type="transmembrane region" description="Helical" evidence="8">
    <location>
        <begin position="287"/>
        <end position="306"/>
    </location>
</feature>
<evidence type="ECO:0000313" key="11">
    <source>
        <dbReference type="Proteomes" id="UP001597296"/>
    </source>
</evidence>
<evidence type="ECO:0000313" key="10">
    <source>
        <dbReference type="EMBL" id="MFD2235150.1"/>
    </source>
</evidence>
<keyword evidence="7 8" id="KW-0472">Membrane</keyword>
<feature type="domain" description="Glycosyltransferase RgtA/B/C/D-like" evidence="9">
    <location>
        <begin position="60"/>
        <end position="221"/>
    </location>
</feature>
<dbReference type="PANTHER" id="PTHR33908:SF11">
    <property type="entry name" value="MEMBRANE PROTEIN"/>
    <property type="match status" value="1"/>
</dbReference>
<dbReference type="GO" id="GO:0016757">
    <property type="term" value="F:glycosyltransferase activity"/>
    <property type="evidence" value="ECO:0007669"/>
    <property type="project" value="UniProtKB-KW"/>
</dbReference>
<evidence type="ECO:0000256" key="5">
    <source>
        <dbReference type="ARBA" id="ARBA00022692"/>
    </source>
</evidence>
<feature type="transmembrane region" description="Helical" evidence="8">
    <location>
        <begin position="81"/>
        <end position="99"/>
    </location>
</feature>
<evidence type="ECO:0000256" key="7">
    <source>
        <dbReference type="ARBA" id="ARBA00023136"/>
    </source>
</evidence>
<evidence type="ECO:0000259" key="9">
    <source>
        <dbReference type="Pfam" id="PF13231"/>
    </source>
</evidence>
<keyword evidence="3 10" id="KW-0328">Glycosyltransferase</keyword>
<keyword evidence="6 8" id="KW-1133">Transmembrane helix</keyword>
<feature type="transmembrane region" description="Helical" evidence="8">
    <location>
        <begin position="20"/>
        <end position="40"/>
    </location>
</feature>
<dbReference type="InterPro" id="IPR038731">
    <property type="entry name" value="RgtA/B/C-like"/>
</dbReference>
<dbReference type="InterPro" id="IPR050297">
    <property type="entry name" value="LipidA_mod_glycosyltrf_83"/>
</dbReference>
<reference evidence="11" key="1">
    <citation type="journal article" date="2019" name="Int. J. Syst. Evol. Microbiol.">
        <title>The Global Catalogue of Microorganisms (GCM) 10K type strain sequencing project: providing services to taxonomists for standard genome sequencing and annotation.</title>
        <authorList>
            <consortium name="The Broad Institute Genomics Platform"/>
            <consortium name="The Broad Institute Genome Sequencing Center for Infectious Disease"/>
            <person name="Wu L."/>
            <person name="Ma J."/>
        </authorList>
    </citation>
    <scope>NUCLEOTIDE SEQUENCE [LARGE SCALE GENOMIC DNA]</scope>
    <source>
        <strain evidence="11">KCTC 15012</strain>
    </source>
</reference>
<feature type="transmembrane region" description="Helical" evidence="8">
    <location>
        <begin position="342"/>
        <end position="361"/>
    </location>
</feature>
<keyword evidence="5 8" id="KW-0812">Transmembrane</keyword>
<evidence type="ECO:0000256" key="8">
    <source>
        <dbReference type="SAM" id="Phobius"/>
    </source>
</evidence>
<evidence type="ECO:0000256" key="6">
    <source>
        <dbReference type="ARBA" id="ARBA00022989"/>
    </source>
</evidence>
<feature type="transmembrane region" description="Helical" evidence="8">
    <location>
        <begin position="111"/>
        <end position="131"/>
    </location>
</feature>
<keyword evidence="11" id="KW-1185">Reference proteome</keyword>
<sequence length="503" mass="54042">MQAEIPGRNGGPDLSARRGLVALLLVTAALRLAVAALAPLSGDEAHYWLWSRDLQWSYFDHPGMVAYLIRAATTLFGLSELALRLPAILGAGLVTLLVYDTARRAFASDRVGLMAALWVNATLLFAAAGVIITPDVPLQLCWSLCLWALVRLVQHGRARDLLLAGLAVGLGFASKYTMVLAGPGLLAAFLLFPALRVWWRRPALIGAVALALAAASPVVLWNLAHDNASFRKQSAHAFEAGGVDPLASLAGFLGGEAGVVTPLIFVFCLWGGGWALWRGWRARRADWFLLGALSLPVLLFFAQHSLGGKVQLHWPGMAYLPAIIAAVGFWSLKPRAGWGAGLFRLAPGLGGGLVALAYLHLATGLLPLPARVDPLGRLQGWKPLFAAVEAQHRAHPDAFLFVEKHDMAGLLSFHLPDHPVVFLGKVALHNAPWAYGDDMIPSLAGRDAIFVFRDGSGSLEYSARFFESTGPLAAVERVRRGRAPERFVLTLARGYRGGLLGED</sequence>
<evidence type="ECO:0000256" key="1">
    <source>
        <dbReference type="ARBA" id="ARBA00004651"/>
    </source>
</evidence>
<keyword evidence="2" id="KW-1003">Cell membrane</keyword>
<dbReference type="PANTHER" id="PTHR33908">
    <property type="entry name" value="MANNOSYLTRANSFERASE YKCB-RELATED"/>
    <property type="match status" value="1"/>
</dbReference>
<dbReference type="EC" id="2.4.-.-" evidence="10"/>
<feature type="transmembrane region" description="Helical" evidence="8">
    <location>
        <begin position="312"/>
        <end position="330"/>
    </location>
</feature>
<feature type="transmembrane region" description="Helical" evidence="8">
    <location>
        <begin position="161"/>
        <end position="191"/>
    </location>
</feature>
<evidence type="ECO:0000256" key="4">
    <source>
        <dbReference type="ARBA" id="ARBA00022679"/>
    </source>
</evidence>
<name>A0ABW5CG92_9PROT</name>
<evidence type="ECO:0000256" key="2">
    <source>
        <dbReference type="ARBA" id="ARBA00022475"/>
    </source>
</evidence>
<protein>
    <submittedName>
        <fullName evidence="10">ArnT family glycosyltransferase</fullName>
        <ecNumber evidence="10">2.4.-.-</ecNumber>
    </submittedName>
</protein>
<gene>
    <name evidence="10" type="ORF">ACFSNB_15155</name>
</gene>
<keyword evidence="4 10" id="KW-0808">Transferase</keyword>
<feature type="transmembrane region" description="Helical" evidence="8">
    <location>
        <begin position="259"/>
        <end position="280"/>
    </location>
</feature>